<feature type="region of interest" description="Disordered" evidence="1">
    <location>
        <begin position="335"/>
        <end position="357"/>
    </location>
</feature>
<reference evidence="2 3" key="1">
    <citation type="submission" date="2023-08" db="EMBL/GenBank/DDBJ databases">
        <title>A Necator americanus chromosomal reference genome.</title>
        <authorList>
            <person name="Ilik V."/>
            <person name="Petrzelkova K.J."/>
            <person name="Pardy F."/>
            <person name="Fuh T."/>
            <person name="Niatou-Singa F.S."/>
            <person name="Gouil Q."/>
            <person name="Baker L."/>
            <person name="Ritchie M.E."/>
            <person name="Jex A.R."/>
            <person name="Gazzola D."/>
            <person name="Li H."/>
            <person name="Toshio Fujiwara R."/>
            <person name="Zhan B."/>
            <person name="Aroian R.V."/>
            <person name="Pafco B."/>
            <person name="Schwarz E.M."/>
        </authorList>
    </citation>
    <scope>NUCLEOTIDE SEQUENCE [LARGE SCALE GENOMIC DNA]</scope>
    <source>
        <strain evidence="2 3">Aroian</strain>
        <tissue evidence="2">Whole animal</tissue>
    </source>
</reference>
<keyword evidence="3" id="KW-1185">Reference proteome</keyword>
<protein>
    <submittedName>
        <fullName evidence="2">Uncharacterized protein</fullName>
    </submittedName>
</protein>
<name>A0ABR1DYI8_NECAM</name>
<feature type="region of interest" description="Disordered" evidence="1">
    <location>
        <begin position="378"/>
        <end position="406"/>
    </location>
</feature>
<sequence length="421" mass="46340">MTSFVGDCHFHRAPALCADNAASISLSAHRTFENFCHFSASLEIDRFLALYVNPTEFISRSIESIQVSATEFAYNTLERTKHRSNDRVVMGGTMMNNDGSPASTIAPTLDLQALLATMPEFSMMNNLQNNMPKERSAAENSIPTSQSLLFPTIPSDQLAALSLGLFPLSGFPMFPLLPMGPMSTSALSPHSTIESLGLMTNNLRQTASATSSSMMPPSLDSRPRAFSSAATLQRPKPTTTPERRRKRSRKTQEEENEGSVLRMLMDEEDDTPIKIRQQAPTKDLDEKLRMDAAKALVLSGSSPPPAKRASPDCLTDLIEEPTRIALRRIIRDEDLPDSIGPDSPFRHHPKYQRKQRGSDAEVIEDMEALTAFCMVNGYVPDPSDSTPSPKNDASYPGTGSPKKSFAEMMEHAICRELVTAE</sequence>
<evidence type="ECO:0000313" key="2">
    <source>
        <dbReference type="EMBL" id="KAK6755473.1"/>
    </source>
</evidence>
<feature type="compositionally biased region" description="Low complexity" evidence="1">
    <location>
        <begin position="206"/>
        <end position="218"/>
    </location>
</feature>
<dbReference type="EMBL" id="JAVFWL010000005">
    <property type="protein sequence ID" value="KAK6755473.1"/>
    <property type="molecule type" value="Genomic_DNA"/>
</dbReference>
<feature type="region of interest" description="Disordered" evidence="1">
    <location>
        <begin position="206"/>
        <end position="270"/>
    </location>
</feature>
<comment type="caution">
    <text evidence="2">The sequence shown here is derived from an EMBL/GenBank/DDBJ whole genome shotgun (WGS) entry which is preliminary data.</text>
</comment>
<proteinExistence type="predicted"/>
<evidence type="ECO:0000313" key="3">
    <source>
        <dbReference type="Proteomes" id="UP001303046"/>
    </source>
</evidence>
<dbReference type="Proteomes" id="UP001303046">
    <property type="component" value="Unassembled WGS sequence"/>
</dbReference>
<evidence type="ECO:0000256" key="1">
    <source>
        <dbReference type="SAM" id="MobiDB-lite"/>
    </source>
</evidence>
<organism evidence="2 3">
    <name type="scientific">Necator americanus</name>
    <name type="common">Human hookworm</name>
    <dbReference type="NCBI Taxonomy" id="51031"/>
    <lineage>
        <taxon>Eukaryota</taxon>
        <taxon>Metazoa</taxon>
        <taxon>Ecdysozoa</taxon>
        <taxon>Nematoda</taxon>
        <taxon>Chromadorea</taxon>
        <taxon>Rhabditida</taxon>
        <taxon>Rhabditina</taxon>
        <taxon>Rhabditomorpha</taxon>
        <taxon>Strongyloidea</taxon>
        <taxon>Ancylostomatidae</taxon>
        <taxon>Bunostominae</taxon>
        <taxon>Necator</taxon>
    </lineage>
</organism>
<gene>
    <name evidence="2" type="primary">Necator_chrV.g18860</name>
    <name evidence="2" type="ORF">RB195_014069</name>
</gene>
<accession>A0ABR1DYI8</accession>
<feature type="compositionally biased region" description="Basic residues" evidence="1">
    <location>
        <begin position="346"/>
        <end position="355"/>
    </location>
</feature>